<feature type="compositionally biased region" description="Pro residues" evidence="1">
    <location>
        <begin position="73"/>
        <end position="84"/>
    </location>
</feature>
<dbReference type="SMART" id="SM00246">
    <property type="entry name" value="WH2"/>
    <property type="match status" value="1"/>
</dbReference>
<feature type="region of interest" description="Disordered" evidence="1">
    <location>
        <begin position="1"/>
        <end position="126"/>
    </location>
</feature>
<dbReference type="Proteomes" id="UP000193922">
    <property type="component" value="Unassembled WGS sequence"/>
</dbReference>
<dbReference type="GeneID" id="63808234"/>
<dbReference type="AlphaFoldDB" id="A0A1Y1W2Q6"/>
<dbReference type="GO" id="GO:0003779">
    <property type="term" value="F:actin binding"/>
    <property type="evidence" value="ECO:0007669"/>
    <property type="project" value="InterPro"/>
</dbReference>
<organism evidence="3 4">
    <name type="scientific">Linderina pennispora</name>
    <dbReference type="NCBI Taxonomy" id="61395"/>
    <lineage>
        <taxon>Eukaryota</taxon>
        <taxon>Fungi</taxon>
        <taxon>Fungi incertae sedis</taxon>
        <taxon>Zoopagomycota</taxon>
        <taxon>Kickxellomycotina</taxon>
        <taxon>Kickxellomycetes</taxon>
        <taxon>Kickxellales</taxon>
        <taxon>Kickxellaceae</taxon>
        <taxon>Linderina</taxon>
    </lineage>
</organism>
<feature type="compositionally biased region" description="Low complexity" evidence="1">
    <location>
        <begin position="1"/>
        <end position="11"/>
    </location>
</feature>
<evidence type="ECO:0000256" key="1">
    <source>
        <dbReference type="SAM" id="MobiDB-lite"/>
    </source>
</evidence>
<dbReference type="InterPro" id="IPR003124">
    <property type="entry name" value="WH2_dom"/>
</dbReference>
<dbReference type="PROSITE" id="PS51082">
    <property type="entry name" value="WH2"/>
    <property type="match status" value="1"/>
</dbReference>
<keyword evidence="4" id="KW-1185">Reference proteome</keyword>
<protein>
    <recommendedName>
        <fullName evidence="2">WH2 domain-containing protein</fullName>
    </recommendedName>
</protein>
<name>A0A1Y1W2Q6_9FUNG</name>
<evidence type="ECO:0000313" key="4">
    <source>
        <dbReference type="Proteomes" id="UP000193922"/>
    </source>
</evidence>
<comment type="caution">
    <text evidence="3">The sequence shown here is derived from an EMBL/GenBank/DDBJ whole genome shotgun (WGS) entry which is preliminary data.</text>
</comment>
<dbReference type="Pfam" id="PF02205">
    <property type="entry name" value="WH2"/>
    <property type="match status" value="1"/>
</dbReference>
<proteinExistence type="predicted"/>
<evidence type="ECO:0000259" key="2">
    <source>
        <dbReference type="PROSITE" id="PS51082"/>
    </source>
</evidence>
<dbReference type="STRING" id="61395.A0A1Y1W2Q6"/>
<feature type="compositionally biased region" description="Gly residues" evidence="1">
    <location>
        <begin position="32"/>
        <end position="47"/>
    </location>
</feature>
<sequence>MADRGALLKQIQKGKKLKKAETNDRSKPQVGASGGGGGGGGGGGPPMGGMALPRPPMPPPSGGGRSSAGGAAPAPPPPSGPPAGMPGLGGLFAGGMPTLKHRAGGVSTGRGTHHNIAKQHATAASS</sequence>
<dbReference type="EMBL" id="MCFD01000011">
    <property type="protein sequence ID" value="ORX67833.1"/>
    <property type="molecule type" value="Genomic_DNA"/>
</dbReference>
<gene>
    <name evidence="3" type="ORF">DL89DRAFT_37030</name>
</gene>
<dbReference type="RefSeq" id="XP_040741679.1">
    <property type="nucleotide sequence ID" value="XM_040891586.1"/>
</dbReference>
<feature type="domain" description="WH2" evidence="2">
    <location>
        <begin position="3"/>
        <end position="20"/>
    </location>
</feature>
<reference evidence="3 4" key="1">
    <citation type="submission" date="2016-07" db="EMBL/GenBank/DDBJ databases">
        <title>Pervasive Adenine N6-methylation of Active Genes in Fungi.</title>
        <authorList>
            <consortium name="DOE Joint Genome Institute"/>
            <person name="Mondo S.J."/>
            <person name="Dannebaum R.O."/>
            <person name="Kuo R.C."/>
            <person name="Labutti K."/>
            <person name="Haridas S."/>
            <person name="Kuo A."/>
            <person name="Salamov A."/>
            <person name="Ahrendt S.R."/>
            <person name="Lipzen A."/>
            <person name="Sullivan W."/>
            <person name="Andreopoulos W.B."/>
            <person name="Clum A."/>
            <person name="Lindquist E."/>
            <person name="Daum C."/>
            <person name="Ramamoorthy G.K."/>
            <person name="Gryganskyi A."/>
            <person name="Culley D."/>
            <person name="Magnuson J.K."/>
            <person name="James T.Y."/>
            <person name="O'Malley M.A."/>
            <person name="Stajich J.E."/>
            <person name="Spatafora J.W."/>
            <person name="Visel A."/>
            <person name="Grigoriev I.V."/>
        </authorList>
    </citation>
    <scope>NUCLEOTIDE SEQUENCE [LARGE SCALE GENOMIC DNA]</scope>
    <source>
        <strain evidence="3 4">ATCC 12442</strain>
    </source>
</reference>
<evidence type="ECO:0000313" key="3">
    <source>
        <dbReference type="EMBL" id="ORX67833.1"/>
    </source>
</evidence>
<accession>A0A1Y1W2Q6</accession>